<dbReference type="InterPro" id="IPR000014">
    <property type="entry name" value="PAS"/>
</dbReference>
<dbReference type="InterPro" id="IPR043128">
    <property type="entry name" value="Rev_trsase/Diguanyl_cyclase"/>
</dbReference>
<evidence type="ECO:0000259" key="3">
    <source>
        <dbReference type="PROSITE" id="PS50112"/>
    </source>
</evidence>
<dbReference type="InterPro" id="IPR052155">
    <property type="entry name" value="Biofilm_reg_signaling"/>
</dbReference>
<feature type="transmembrane region" description="Helical" evidence="2">
    <location>
        <begin position="6"/>
        <end position="27"/>
    </location>
</feature>
<dbReference type="SMART" id="SM00086">
    <property type="entry name" value="PAC"/>
    <property type="match status" value="3"/>
</dbReference>
<evidence type="ECO:0008006" key="9">
    <source>
        <dbReference type="Google" id="ProtNLM"/>
    </source>
</evidence>
<dbReference type="NCBIfam" id="TIGR00254">
    <property type="entry name" value="GGDEF"/>
    <property type="match status" value="1"/>
</dbReference>
<dbReference type="InterPro" id="IPR001610">
    <property type="entry name" value="PAC"/>
</dbReference>
<dbReference type="RefSeq" id="WP_078319853.1">
    <property type="nucleotide sequence ID" value="NZ_FXTS01000005.1"/>
</dbReference>
<dbReference type="CDD" id="cd00130">
    <property type="entry name" value="PAS"/>
    <property type="match status" value="3"/>
</dbReference>
<evidence type="ECO:0000256" key="1">
    <source>
        <dbReference type="ARBA" id="ARBA00001946"/>
    </source>
</evidence>
<comment type="caution">
    <text evidence="7">The sequence shown here is derived from an EMBL/GenBank/DDBJ whole genome shotgun (WGS) entry which is preliminary data.</text>
</comment>
<feature type="domain" description="PAS" evidence="3">
    <location>
        <begin position="664"/>
        <end position="710"/>
    </location>
</feature>
<dbReference type="NCBIfam" id="TIGR00229">
    <property type="entry name" value="sensory_box"/>
    <property type="match status" value="3"/>
</dbReference>
<gene>
    <name evidence="7" type="ORF">BTA35_0210905</name>
</gene>
<feature type="domain" description="PAS" evidence="3">
    <location>
        <begin position="418"/>
        <end position="485"/>
    </location>
</feature>
<evidence type="ECO:0000259" key="6">
    <source>
        <dbReference type="PROSITE" id="PS50887"/>
    </source>
</evidence>
<dbReference type="AlphaFoldDB" id="A0A1T1HAE9"/>
<accession>A0A1T1HAE9</accession>
<dbReference type="Proteomes" id="UP000190064">
    <property type="component" value="Unassembled WGS sequence"/>
</dbReference>
<evidence type="ECO:0000313" key="8">
    <source>
        <dbReference type="Proteomes" id="UP000190064"/>
    </source>
</evidence>
<dbReference type="Pfam" id="PF00990">
    <property type="entry name" value="GGDEF"/>
    <property type="match status" value="1"/>
</dbReference>
<dbReference type="STRING" id="966.BTA35_0210905"/>
<comment type="cofactor">
    <cofactor evidence="1">
        <name>Mg(2+)</name>
        <dbReference type="ChEBI" id="CHEBI:18420"/>
    </cofactor>
</comment>
<sequence>MNSRAYLLNWFVAALAILAVVGSAWYVEVSYLEQIRQKRVLESQARVSETSAGIESIIRSNLASMQGLAAYLSINPDISQRDFSETANLFLSNNPMVNTVYRISSDYQYTHRYPDAADTDFTDRFIASETRGFEVARQAVETGEIFISGPVTEADGVEHLHIWLPLQSSGRQYRTALLLFPLSLEQIYKASGFYQLGREMKISVREVRHSKPQAAFYGPAALFNAADITDNISLPGTQWQIAASIQPESFVERSSRLWIQLAAGLMISIIVLILWLRLKELRAVGLIENQQLMLDQAQRVGRIGNWSWNITKGDVFWSDEAYRLFGLEKGDRALENDGYLQFVHIEDRPAVEAAIQDAMGRGGRYQADFRLMRADFDQRWVHSEGFVELSTDRKPVRVFGTFQDVTSSRRIERELKQRETQLSAITDAAQSLIMISRASDGMVLFCNPSSKRMLGIEPSELVGQSIVTFYPSPSDRELLLSRVERDHKLSNYTLKLRRADNGRISTFLIGLQKIMFNGSECFVVDMVDISSMLEAQAALANSEEKFRLFAENVPGIFWLCHPDGHEVEFLSPGYERVIGMKADLVLSGVEPLFGSVVPEDKPMVEGIFSVSRQPLQLEFRIQHPTGNVRWIRSLSFATYDNEGRVKNIAGFGEDITETYLSNQRLKLAASVFESTAEAIVVTDANNRIVSVNDAFSRITGYSSDEVLGENPAILSSGKQPDNFYQTMWESLQSTGGWQGEVWNRKKNGELYVEWLSITALKNQYHEVENYVAVFSDITDRKEKEELIRYQANYDALTGLPNRVLFHDRLMQSITSARRYPKDRGALMFIDLDHFKEVNDTLGHEAGDSLLKKVSERLRQYTRESDTVARLGGDEFTVMLPSIDSVEDVGKVAGKIIEALSRTFDLDGKSAHISASVGITIFPDDGDELTRVLQNADQAMYAAKSAGRHTYRFFTPQMQQETDRRQSLQHDLRSALDHHEFELHYQPVVNRDRQVVKVEALVRWNHPAQGCVPPDQFISLAEESGLIIPLGGWVFAQAVSEISSLRKRFPELGVAINLSSKQIATDEHHVEHFIDILQQYDLPAKWVTLEITESLFLDPAGDSVEKLNKLRAQGFEIAIDDFGTGYSSLSYLKQLPLTTIKIDKSFVSDLDKDSGDKVLVDAILSIAQSMRLSVIAEGVETEAQSRYLVDGGAQMQQGWLHGKPMNYHALSQWLDANIRQ</sequence>
<dbReference type="PROSITE" id="PS50113">
    <property type="entry name" value="PAC"/>
    <property type="match status" value="3"/>
</dbReference>
<dbReference type="InterPro" id="IPR029787">
    <property type="entry name" value="Nucleotide_cyclase"/>
</dbReference>
<dbReference type="Gene3D" id="2.10.70.100">
    <property type="match status" value="1"/>
</dbReference>
<protein>
    <recommendedName>
        <fullName evidence="9">PAS domain S-box protein</fullName>
    </recommendedName>
</protein>
<dbReference type="InterPro" id="IPR013655">
    <property type="entry name" value="PAS_fold_3"/>
</dbReference>
<feature type="domain" description="GGDEF" evidence="6">
    <location>
        <begin position="822"/>
        <end position="955"/>
    </location>
</feature>
<dbReference type="InterPro" id="IPR001633">
    <property type="entry name" value="EAL_dom"/>
</dbReference>
<feature type="domain" description="PAC" evidence="4">
    <location>
        <begin position="737"/>
        <end position="789"/>
    </location>
</feature>
<organism evidence="7 8">
    <name type="scientific">Oceanospirillum linum</name>
    <dbReference type="NCBI Taxonomy" id="966"/>
    <lineage>
        <taxon>Bacteria</taxon>
        <taxon>Pseudomonadati</taxon>
        <taxon>Pseudomonadota</taxon>
        <taxon>Gammaproteobacteria</taxon>
        <taxon>Oceanospirillales</taxon>
        <taxon>Oceanospirillaceae</taxon>
        <taxon>Oceanospirillum</taxon>
    </lineage>
</organism>
<dbReference type="InterPro" id="IPR035919">
    <property type="entry name" value="EAL_sf"/>
</dbReference>
<dbReference type="EMBL" id="MTSD02000004">
    <property type="protein sequence ID" value="OOV86802.1"/>
    <property type="molecule type" value="Genomic_DNA"/>
</dbReference>
<feature type="domain" description="EAL" evidence="5">
    <location>
        <begin position="964"/>
        <end position="1217"/>
    </location>
</feature>
<evidence type="ECO:0000259" key="4">
    <source>
        <dbReference type="PROSITE" id="PS50113"/>
    </source>
</evidence>
<reference evidence="7" key="1">
    <citation type="submission" date="2017-02" db="EMBL/GenBank/DDBJ databases">
        <title>Draft Genome Sequence of the Salt Water Bacterium Oceanospirillum linum ATCC 11336.</title>
        <authorList>
            <person name="Trachtenberg A.M."/>
            <person name="Carney J.G."/>
            <person name="Linnane J.D."/>
            <person name="Rheaume B.A."/>
            <person name="Pitts N.L."/>
            <person name="Mykles D.L."/>
            <person name="Maclea K.S."/>
        </authorList>
    </citation>
    <scope>NUCLEOTIDE SEQUENCE [LARGE SCALE GENOMIC DNA]</scope>
    <source>
        <strain evidence="7">ATCC 11336</strain>
    </source>
</reference>
<dbReference type="SUPFAM" id="SSF55073">
    <property type="entry name" value="Nucleotide cyclase"/>
    <property type="match status" value="1"/>
</dbReference>
<dbReference type="PROSITE" id="PS50887">
    <property type="entry name" value="GGDEF"/>
    <property type="match status" value="1"/>
</dbReference>
<name>A0A1T1HAE9_OCELI</name>
<keyword evidence="2" id="KW-0812">Transmembrane</keyword>
<dbReference type="FunFam" id="3.30.70.270:FF:000001">
    <property type="entry name" value="Diguanylate cyclase domain protein"/>
    <property type="match status" value="1"/>
</dbReference>
<dbReference type="Pfam" id="PF08447">
    <property type="entry name" value="PAS_3"/>
    <property type="match status" value="2"/>
</dbReference>
<proteinExistence type="predicted"/>
<evidence type="ECO:0000313" key="7">
    <source>
        <dbReference type="EMBL" id="OOV86802.1"/>
    </source>
</evidence>
<dbReference type="PANTHER" id="PTHR44757:SF2">
    <property type="entry name" value="BIOFILM ARCHITECTURE MAINTENANCE PROTEIN MBAA"/>
    <property type="match status" value="1"/>
</dbReference>
<dbReference type="GO" id="GO:0003824">
    <property type="term" value="F:catalytic activity"/>
    <property type="evidence" value="ECO:0007669"/>
    <property type="project" value="UniProtKB-ARBA"/>
</dbReference>
<feature type="transmembrane region" description="Helical" evidence="2">
    <location>
        <begin position="257"/>
        <end position="276"/>
    </location>
</feature>
<dbReference type="InterPro" id="IPR000700">
    <property type="entry name" value="PAS-assoc_C"/>
</dbReference>
<feature type="domain" description="PAC" evidence="4">
    <location>
        <begin position="365"/>
        <end position="417"/>
    </location>
</feature>
<evidence type="ECO:0000256" key="2">
    <source>
        <dbReference type="SAM" id="Phobius"/>
    </source>
</evidence>
<keyword evidence="2" id="KW-1133">Transmembrane helix</keyword>
<dbReference type="SUPFAM" id="SSF55785">
    <property type="entry name" value="PYP-like sensor domain (PAS domain)"/>
    <property type="match status" value="4"/>
</dbReference>
<dbReference type="PROSITE" id="PS50112">
    <property type="entry name" value="PAS"/>
    <property type="match status" value="3"/>
</dbReference>
<dbReference type="PROSITE" id="PS50883">
    <property type="entry name" value="EAL"/>
    <property type="match status" value="1"/>
</dbReference>
<dbReference type="PANTHER" id="PTHR44757">
    <property type="entry name" value="DIGUANYLATE CYCLASE DGCP"/>
    <property type="match status" value="1"/>
</dbReference>
<feature type="domain" description="PAC" evidence="4">
    <location>
        <begin position="615"/>
        <end position="667"/>
    </location>
</feature>
<dbReference type="CDD" id="cd01949">
    <property type="entry name" value="GGDEF"/>
    <property type="match status" value="1"/>
</dbReference>
<dbReference type="InterPro" id="IPR000160">
    <property type="entry name" value="GGDEF_dom"/>
</dbReference>
<dbReference type="Gene3D" id="3.30.70.270">
    <property type="match status" value="1"/>
</dbReference>
<dbReference type="SUPFAM" id="SSF141868">
    <property type="entry name" value="EAL domain-like"/>
    <property type="match status" value="1"/>
</dbReference>
<dbReference type="CDD" id="cd01948">
    <property type="entry name" value="EAL"/>
    <property type="match status" value="1"/>
</dbReference>
<dbReference type="SMART" id="SM00091">
    <property type="entry name" value="PAS"/>
    <property type="match status" value="4"/>
</dbReference>
<dbReference type="Gene3D" id="3.20.20.450">
    <property type="entry name" value="EAL domain"/>
    <property type="match status" value="1"/>
</dbReference>
<dbReference type="SMART" id="SM00052">
    <property type="entry name" value="EAL"/>
    <property type="match status" value="1"/>
</dbReference>
<evidence type="ECO:0000259" key="5">
    <source>
        <dbReference type="PROSITE" id="PS50883"/>
    </source>
</evidence>
<dbReference type="InterPro" id="IPR035965">
    <property type="entry name" value="PAS-like_dom_sf"/>
</dbReference>
<dbReference type="SMART" id="SM00267">
    <property type="entry name" value="GGDEF"/>
    <property type="match status" value="1"/>
</dbReference>
<dbReference type="Pfam" id="PF00563">
    <property type="entry name" value="EAL"/>
    <property type="match status" value="1"/>
</dbReference>
<keyword evidence="8" id="KW-1185">Reference proteome</keyword>
<keyword evidence="2" id="KW-0472">Membrane</keyword>
<dbReference type="Gene3D" id="3.30.450.20">
    <property type="entry name" value="PAS domain"/>
    <property type="match status" value="4"/>
</dbReference>
<dbReference type="Pfam" id="PF13426">
    <property type="entry name" value="PAS_9"/>
    <property type="match status" value="2"/>
</dbReference>
<feature type="domain" description="PAS" evidence="3">
    <location>
        <begin position="315"/>
        <end position="362"/>
    </location>
</feature>